<organism evidence="4 5">
    <name type="scientific">Microbotryum silenes-dioicae</name>
    <dbReference type="NCBI Taxonomy" id="796604"/>
    <lineage>
        <taxon>Eukaryota</taxon>
        <taxon>Fungi</taxon>
        <taxon>Dikarya</taxon>
        <taxon>Basidiomycota</taxon>
        <taxon>Pucciniomycotina</taxon>
        <taxon>Microbotryomycetes</taxon>
        <taxon>Microbotryales</taxon>
        <taxon>Microbotryaceae</taxon>
        <taxon>Microbotryum</taxon>
    </lineage>
</organism>
<protein>
    <submittedName>
        <fullName evidence="4">BQ5605_C003g02226 protein</fullName>
    </submittedName>
</protein>
<dbReference type="EMBL" id="FQNC01000042">
    <property type="protein sequence ID" value="SGY39477.1"/>
    <property type="molecule type" value="Genomic_DNA"/>
</dbReference>
<dbReference type="InterPro" id="IPR036514">
    <property type="entry name" value="SGNH_hydro_sf"/>
</dbReference>
<gene>
    <name evidence="4" type="primary">BQ5605_C003g02226</name>
    <name evidence="4" type="ORF">BQ5605_C003G02226</name>
</gene>
<keyword evidence="1" id="KW-0378">Hydrolase</keyword>
<evidence type="ECO:0000313" key="4">
    <source>
        <dbReference type="EMBL" id="SGY39477.1"/>
    </source>
</evidence>
<dbReference type="Gene3D" id="3.40.50.1110">
    <property type="entry name" value="SGNH hydrolase"/>
    <property type="match status" value="1"/>
</dbReference>
<dbReference type="Pfam" id="PF00657">
    <property type="entry name" value="Lipase_GDSL"/>
    <property type="match status" value="1"/>
</dbReference>
<dbReference type="InterPro" id="IPR051058">
    <property type="entry name" value="GDSL_Est/Lipase"/>
</dbReference>
<evidence type="ECO:0000256" key="3">
    <source>
        <dbReference type="SAM" id="Phobius"/>
    </source>
</evidence>
<evidence type="ECO:0000313" key="5">
    <source>
        <dbReference type="Proteomes" id="UP000249464"/>
    </source>
</evidence>
<keyword evidence="3" id="KW-0812">Transmembrane</keyword>
<evidence type="ECO:0000256" key="2">
    <source>
        <dbReference type="SAM" id="MobiDB-lite"/>
    </source>
</evidence>
<accession>A0A2X0NYD4</accession>
<dbReference type="Proteomes" id="UP000249464">
    <property type="component" value="Unassembled WGS sequence"/>
</dbReference>
<keyword evidence="5" id="KW-1185">Reference proteome</keyword>
<reference evidence="4 5" key="1">
    <citation type="submission" date="2016-11" db="EMBL/GenBank/DDBJ databases">
        <authorList>
            <person name="Jaros S."/>
            <person name="Januszkiewicz K."/>
            <person name="Wedrychowicz H."/>
        </authorList>
    </citation>
    <scope>NUCLEOTIDE SEQUENCE [LARGE SCALE GENOMIC DNA]</scope>
</reference>
<feature type="region of interest" description="Disordered" evidence="2">
    <location>
        <begin position="1"/>
        <end position="26"/>
    </location>
</feature>
<evidence type="ECO:0000256" key="1">
    <source>
        <dbReference type="ARBA" id="ARBA00022801"/>
    </source>
</evidence>
<dbReference type="PANTHER" id="PTHR45648:SF22">
    <property type="entry name" value="GDSL LIPASE_ACYLHYDROLASE FAMILY PROTEIN (AFU_ORTHOLOGUE AFUA_4G14700)"/>
    <property type="match status" value="1"/>
</dbReference>
<sequence length="474" mass="51638">MQHISHSLSAARRRPRGPVNELAIPPAAHGHDGAVAGVRARRPSLLRRVVVPALGMLVLLIARLLSVATADPILMTAGEPLDYYSFKHFFGFGDSYTASGYDPANGINNITYFGNTSTNGLNWFQYLALSNPNVNASRQMFDFARFGATTSNAIVPSTAPDLVDQVIDFHRFFVPPPPQAKWLSNDTLFTIWIGINDVGFGYTDQIYGRSRFIQKILYADAQPRFNKTWVDVINTLYSYGARNFLVLGVPPTQRTPLVQSYNATNITIFGANVDKYNAMLASFIPRIPLNYPGTKAMLFDTQPFFNSLLDDPFRYGFVDATNVCPAYEYVSGDPFVDSPLCPWPFTEMVWASSYHPTWPVHGLLAQVILNALQTAESGGAIDSGETVLMNGSIVSMKPTYIPIAVPTVTSSRSVANPTVAFTTAVIAGSTGVLTGQPAGKTSSASYTPPFNLIQAPMGVLFVSWATTAFILVMA</sequence>
<dbReference type="GO" id="GO:0016788">
    <property type="term" value="F:hydrolase activity, acting on ester bonds"/>
    <property type="evidence" value="ECO:0007669"/>
    <property type="project" value="InterPro"/>
</dbReference>
<dbReference type="AlphaFoldDB" id="A0A2X0NYD4"/>
<keyword evidence="3" id="KW-1133">Transmembrane helix</keyword>
<dbReference type="SUPFAM" id="SSF52266">
    <property type="entry name" value="SGNH hydrolase"/>
    <property type="match status" value="1"/>
</dbReference>
<keyword evidence="3" id="KW-0472">Membrane</keyword>
<feature type="transmembrane region" description="Helical" evidence="3">
    <location>
        <begin position="452"/>
        <end position="472"/>
    </location>
</feature>
<dbReference type="PANTHER" id="PTHR45648">
    <property type="entry name" value="GDSL LIPASE/ACYLHYDROLASE FAMILY PROTEIN (AFU_ORTHOLOGUE AFUA_4G14700)"/>
    <property type="match status" value="1"/>
</dbReference>
<feature type="transmembrane region" description="Helical" evidence="3">
    <location>
        <begin position="49"/>
        <end position="68"/>
    </location>
</feature>
<proteinExistence type="predicted"/>
<dbReference type="CDD" id="cd01846">
    <property type="entry name" value="fatty_acyltransferase_like"/>
    <property type="match status" value="1"/>
</dbReference>
<dbReference type="InterPro" id="IPR001087">
    <property type="entry name" value="GDSL"/>
</dbReference>
<name>A0A2X0NYD4_9BASI</name>
<dbReference type="STRING" id="796604.A0A2X0NYD4"/>